<dbReference type="SMART" id="SM00409">
    <property type="entry name" value="IG"/>
    <property type="match status" value="2"/>
</dbReference>
<organism evidence="6 7">
    <name type="scientific">Helobdella robusta</name>
    <name type="common">Californian leech</name>
    <dbReference type="NCBI Taxonomy" id="6412"/>
    <lineage>
        <taxon>Eukaryota</taxon>
        <taxon>Metazoa</taxon>
        <taxon>Spiralia</taxon>
        <taxon>Lophotrochozoa</taxon>
        <taxon>Annelida</taxon>
        <taxon>Clitellata</taxon>
        <taxon>Hirudinea</taxon>
        <taxon>Rhynchobdellida</taxon>
        <taxon>Glossiphoniidae</taxon>
        <taxon>Helobdella</taxon>
    </lineage>
</organism>
<evidence type="ECO:0000256" key="1">
    <source>
        <dbReference type="ARBA" id="ARBA00022737"/>
    </source>
</evidence>
<evidence type="ECO:0000256" key="2">
    <source>
        <dbReference type="ARBA" id="ARBA00023157"/>
    </source>
</evidence>
<dbReference type="GeneID" id="20208244"/>
<keyword evidence="7" id="KW-1185">Reference proteome</keyword>
<dbReference type="InterPro" id="IPR003599">
    <property type="entry name" value="Ig_sub"/>
</dbReference>
<accession>T1FHE5</accession>
<feature type="domain" description="Ig-like" evidence="4">
    <location>
        <begin position="225"/>
        <end position="300"/>
    </location>
</feature>
<dbReference type="InterPro" id="IPR013783">
    <property type="entry name" value="Ig-like_fold"/>
</dbReference>
<dbReference type="Gene3D" id="2.60.40.10">
    <property type="entry name" value="Immunoglobulins"/>
    <property type="match status" value="3"/>
</dbReference>
<evidence type="ECO:0000313" key="5">
    <source>
        <dbReference type="EMBL" id="ESN92074.1"/>
    </source>
</evidence>
<keyword evidence="2" id="KW-1015">Disulfide bond</keyword>
<dbReference type="GO" id="GO:0016020">
    <property type="term" value="C:membrane"/>
    <property type="evidence" value="ECO:0007669"/>
    <property type="project" value="UniProtKB-SubCell"/>
</dbReference>
<evidence type="ECO:0000313" key="7">
    <source>
        <dbReference type="Proteomes" id="UP000015101"/>
    </source>
</evidence>
<dbReference type="KEGG" id="hro:HELRODRAFT_181854"/>
<dbReference type="InterPro" id="IPR003598">
    <property type="entry name" value="Ig_sub2"/>
</dbReference>
<dbReference type="AlphaFoldDB" id="T1FHE5"/>
<feature type="domain" description="Ig-like" evidence="4">
    <location>
        <begin position="127"/>
        <end position="218"/>
    </location>
</feature>
<dbReference type="PANTHER" id="PTHR44170:SF6">
    <property type="entry name" value="CONTACTIN"/>
    <property type="match status" value="1"/>
</dbReference>
<sequence length="312" mass="35929">MAYRRCNCERIPTERKNWQTNIQQNKVEKKEEEVDAVVTKRIGSNITFHCRYNQDEATIKLYWLKNTGVTAENNETISARSRYVSRVEGDIYSLTIKDIIESDEAVYKCMSIKQHFVSYRLVVIDPPKITRTFPPHSQPITTLNEGDDIFRMECQAAGNPRPVITWYKKQNSKHDDAITTLATNTSSYTLFNITKDHKGKYVCKASNEFGDVDEFTFTINIAFQPRITQISEDQLIAHGDSFTIVCVVASNPLAVVKWFKVYSDDEDDDDDNDVNDNNNNNNNNNNDSSTITTTNNDDACFQMKEYFDFHTK</sequence>
<reference evidence="5 7" key="2">
    <citation type="journal article" date="2013" name="Nature">
        <title>Insights into bilaterian evolution from three spiralian genomes.</title>
        <authorList>
            <person name="Simakov O."/>
            <person name="Marletaz F."/>
            <person name="Cho S.J."/>
            <person name="Edsinger-Gonzales E."/>
            <person name="Havlak P."/>
            <person name="Hellsten U."/>
            <person name="Kuo D.H."/>
            <person name="Larsson T."/>
            <person name="Lv J."/>
            <person name="Arendt D."/>
            <person name="Savage R."/>
            <person name="Osoegawa K."/>
            <person name="de Jong P."/>
            <person name="Grimwood J."/>
            <person name="Chapman J.A."/>
            <person name="Shapiro H."/>
            <person name="Aerts A."/>
            <person name="Otillar R.P."/>
            <person name="Terry A.Y."/>
            <person name="Boore J.L."/>
            <person name="Grigoriev I.V."/>
            <person name="Lindberg D.R."/>
            <person name="Seaver E.C."/>
            <person name="Weisblat D.A."/>
            <person name="Putnam N.H."/>
            <person name="Rokhsar D.S."/>
        </authorList>
    </citation>
    <scope>NUCLEOTIDE SEQUENCE</scope>
</reference>
<feature type="region of interest" description="Disordered" evidence="3">
    <location>
        <begin position="267"/>
        <end position="294"/>
    </location>
</feature>
<name>T1FHE5_HELRO</name>
<dbReference type="InterPro" id="IPR007110">
    <property type="entry name" value="Ig-like_dom"/>
</dbReference>
<feature type="domain" description="Ig-like" evidence="4">
    <location>
        <begin position="43"/>
        <end position="109"/>
    </location>
</feature>
<feature type="compositionally biased region" description="Low complexity" evidence="3">
    <location>
        <begin position="275"/>
        <end position="294"/>
    </location>
</feature>
<dbReference type="CDD" id="cd00096">
    <property type="entry name" value="Ig"/>
    <property type="match status" value="1"/>
</dbReference>
<dbReference type="CTD" id="20208244"/>
<dbReference type="EMBL" id="AMQM01007847">
    <property type="status" value="NOT_ANNOTATED_CDS"/>
    <property type="molecule type" value="Genomic_DNA"/>
</dbReference>
<dbReference type="SMART" id="SM00408">
    <property type="entry name" value="IGc2"/>
    <property type="match status" value="2"/>
</dbReference>
<dbReference type="OMA" id="LYYCTAQ"/>
<dbReference type="SUPFAM" id="SSF48726">
    <property type="entry name" value="Immunoglobulin"/>
    <property type="match status" value="3"/>
</dbReference>
<dbReference type="RefSeq" id="XP_009029876.1">
    <property type="nucleotide sequence ID" value="XM_009031628.1"/>
</dbReference>
<reference evidence="7" key="1">
    <citation type="submission" date="2012-12" db="EMBL/GenBank/DDBJ databases">
        <authorList>
            <person name="Hellsten U."/>
            <person name="Grimwood J."/>
            <person name="Chapman J.A."/>
            <person name="Shapiro H."/>
            <person name="Aerts A."/>
            <person name="Otillar R.P."/>
            <person name="Terry A.Y."/>
            <person name="Boore J.L."/>
            <person name="Simakov O."/>
            <person name="Marletaz F."/>
            <person name="Cho S.-J."/>
            <person name="Edsinger-Gonzales E."/>
            <person name="Havlak P."/>
            <person name="Kuo D.-H."/>
            <person name="Larsson T."/>
            <person name="Lv J."/>
            <person name="Arendt D."/>
            <person name="Savage R."/>
            <person name="Osoegawa K."/>
            <person name="de Jong P."/>
            <person name="Lindberg D.R."/>
            <person name="Seaver E.C."/>
            <person name="Weisblat D.A."/>
            <person name="Putnam N.H."/>
            <person name="Grigoriev I.V."/>
            <person name="Rokhsar D.S."/>
        </authorList>
    </citation>
    <scope>NUCLEOTIDE SEQUENCE</scope>
</reference>
<proteinExistence type="predicted"/>
<dbReference type="PROSITE" id="PS50835">
    <property type="entry name" value="IG_LIKE"/>
    <property type="match status" value="3"/>
</dbReference>
<dbReference type="Proteomes" id="UP000015101">
    <property type="component" value="Unassembled WGS sequence"/>
</dbReference>
<dbReference type="OrthoDB" id="2570713at2759"/>
<evidence type="ECO:0000259" key="4">
    <source>
        <dbReference type="PROSITE" id="PS50835"/>
    </source>
</evidence>
<keyword evidence="1" id="KW-0677">Repeat</keyword>
<dbReference type="InterPro" id="IPR036179">
    <property type="entry name" value="Ig-like_dom_sf"/>
</dbReference>
<dbReference type="PANTHER" id="PTHR44170">
    <property type="entry name" value="PROTEIN SIDEKICK"/>
    <property type="match status" value="1"/>
</dbReference>
<reference evidence="6" key="3">
    <citation type="submission" date="2015-06" db="UniProtKB">
        <authorList>
            <consortium name="EnsemblMetazoa"/>
        </authorList>
    </citation>
    <scope>IDENTIFICATION</scope>
</reference>
<dbReference type="EMBL" id="AMQM01007848">
    <property type="status" value="NOT_ANNOTATED_CDS"/>
    <property type="molecule type" value="Genomic_DNA"/>
</dbReference>
<protein>
    <recommendedName>
        <fullName evidence="4">Ig-like domain-containing protein</fullName>
    </recommendedName>
</protein>
<dbReference type="EMBL" id="KB097673">
    <property type="protein sequence ID" value="ESN92074.1"/>
    <property type="molecule type" value="Genomic_DNA"/>
</dbReference>
<dbReference type="HOGENOM" id="CLU_892207_0_0_1"/>
<dbReference type="eggNOG" id="KOG3510">
    <property type="taxonomic scope" value="Eukaryota"/>
</dbReference>
<dbReference type="EnsemblMetazoa" id="HelroT181854">
    <property type="protein sequence ID" value="HelroP181854"/>
    <property type="gene ID" value="HelroG181854"/>
</dbReference>
<evidence type="ECO:0000256" key="3">
    <source>
        <dbReference type="SAM" id="MobiDB-lite"/>
    </source>
</evidence>
<gene>
    <name evidence="6" type="primary">20208244</name>
    <name evidence="5" type="ORF">HELRODRAFT_181854</name>
</gene>
<dbReference type="STRING" id="6412.T1FHE5"/>
<dbReference type="InParanoid" id="T1FHE5"/>
<dbReference type="Pfam" id="PF13927">
    <property type="entry name" value="Ig_3"/>
    <property type="match status" value="1"/>
</dbReference>
<dbReference type="Pfam" id="PF07686">
    <property type="entry name" value="V-set"/>
    <property type="match status" value="1"/>
</dbReference>
<evidence type="ECO:0000313" key="6">
    <source>
        <dbReference type="EnsemblMetazoa" id="HelroP181854"/>
    </source>
</evidence>
<dbReference type="InterPro" id="IPR013106">
    <property type="entry name" value="Ig_V-set"/>
</dbReference>